<evidence type="ECO:0000313" key="1">
    <source>
        <dbReference type="EMBL" id="CAG5117548.1"/>
    </source>
</evidence>
<name>A0A8S3YMK0_9EUPU</name>
<sequence length="106" mass="12338">MLKEYLSFEDVTKLLDSAPSSVENVLAQDCSEDFGRVFRFVCAFSPHVCKQEFKEYRFESIARQGIRTHLKSHINDAKANYSEEEKKTFSTRNQLFKSSKNGKIYL</sequence>
<dbReference type="Proteomes" id="UP000678393">
    <property type="component" value="Unassembled WGS sequence"/>
</dbReference>
<dbReference type="EMBL" id="CAJHNH020000422">
    <property type="protein sequence ID" value="CAG5117548.1"/>
    <property type="molecule type" value="Genomic_DNA"/>
</dbReference>
<organism evidence="1 2">
    <name type="scientific">Candidula unifasciata</name>
    <dbReference type="NCBI Taxonomy" id="100452"/>
    <lineage>
        <taxon>Eukaryota</taxon>
        <taxon>Metazoa</taxon>
        <taxon>Spiralia</taxon>
        <taxon>Lophotrochozoa</taxon>
        <taxon>Mollusca</taxon>
        <taxon>Gastropoda</taxon>
        <taxon>Heterobranchia</taxon>
        <taxon>Euthyneura</taxon>
        <taxon>Panpulmonata</taxon>
        <taxon>Eupulmonata</taxon>
        <taxon>Stylommatophora</taxon>
        <taxon>Helicina</taxon>
        <taxon>Helicoidea</taxon>
        <taxon>Geomitridae</taxon>
        <taxon>Candidula</taxon>
    </lineage>
</organism>
<dbReference type="OrthoDB" id="3533395at2759"/>
<gene>
    <name evidence="1" type="ORF">CUNI_LOCUS3106</name>
</gene>
<evidence type="ECO:0000313" key="2">
    <source>
        <dbReference type="Proteomes" id="UP000678393"/>
    </source>
</evidence>
<accession>A0A8S3YMK0</accession>
<proteinExistence type="predicted"/>
<dbReference type="AlphaFoldDB" id="A0A8S3YMK0"/>
<reference evidence="1" key="1">
    <citation type="submission" date="2021-04" db="EMBL/GenBank/DDBJ databases">
        <authorList>
            <consortium name="Molecular Ecology Group"/>
        </authorList>
    </citation>
    <scope>NUCLEOTIDE SEQUENCE</scope>
</reference>
<keyword evidence="2" id="KW-1185">Reference proteome</keyword>
<comment type="caution">
    <text evidence="1">The sequence shown here is derived from an EMBL/GenBank/DDBJ whole genome shotgun (WGS) entry which is preliminary data.</text>
</comment>
<protein>
    <submittedName>
        <fullName evidence="1">Uncharacterized protein</fullName>
    </submittedName>
</protein>